<feature type="transmembrane region" description="Helical" evidence="6">
    <location>
        <begin position="210"/>
        <end position="229"/>
    </location>
</feature>
<dbReference type="NCBIfam" id="TIGR00361">
    <property type="entry name" value="ComEC_Rec2"/>
    <property type="match status" value="1"/>
</dbReference>
<reference evidence="8 9" key="1">
    <citation type="journal article" date="2016" name="Nat. Commun.">
        <title>Thousands of microbial genomes shed light on interconnected biogeochemical processes in an aquifer system.</title>
        <authorList>
            <person name="Anantharaman K."/>
            <person name="Brown C.T."/>
            <person name="Hug L.A."/>
            <person name="Sharon I."/>
            <person name="Castelle C.J."/>
            <person name="Probst A.J."/>
            <person name="Thomas B.C."/>
            <person name="Singh A."/>
            <person name="Wilkins M.J."/>
            <person name="Karaoz U."/>
            <person name="Brodie E.L."/>
            <person name="Williams K.H."/>
            <person name="Hubbard S.S."/>
            <person name="Banfield J.F."/>
        </authorList>
    </citation>
    <scope>NUCLEOTIDE SEQUENCE [LARGE SCALE GENOMIC DNA]</scope>
</reference>
<feature type="transmembrane region" description="Helical" evidence="6">
    <location>
        <begin position="297"/>
        <end position="318"/>
    </location>
</feature>
<evidence type="ECO:0000256" key="3">
    <source>
        <dbReference type="ARBA" id="ARBA00022692"/>
    </source>
</evidence>
<keyword evidence="3 6" id="KW-0812">Transmembrane</keyword>
<feature type="transmembrane region" description="Helical" evidence="6">
    <location>
        <begin position="177"/>
        <end position="198"/>
    </location>
</feature>
<evidence type="ECO:0000313" key="8">
    <source>
        <dbReference type="EMBL" id="OGC40405.1"/>
    </source>
</evidence>
<feature type="transmembrane region" description="Helical" evidence="6">
    <location>
        <begin position="88"/>
        <end position="109"/>
    </location>
</feature>
<evidence type="ECO:0000256" key="1">
    <source>
        <dbReference type="ARBA" id="ARBA00004651"/>
    </source>
</evidence>
<dbReference type="Pfam" id="PF03772">
    <property type="entry name" value="Competence"/>
    <property type="match status" value="1"/>
</dbReference>
<evidence type="ECO:0000313" key="9">
    <source>
        <dbReference type="Proteomes" id="UP000179242"/>
    </source>
</evidence>
<dbReference type="InterPro" id="IPR035681">
    <property type="entry name" value="ComA-like_MBL"/>
</dbReference>
<evidence type="ECO:0000256" key="4">
    <source>
        <dbReference type="ARBA" id="ARBA00022989"/>
    </source>
</evidence>
<proteinExistence type="predicted"/>
<dbReference type="EMBL" id="MEUJ01000004">
    <property type="protein sequence ID" value="OGC40405.1"/>
    <property type="molecule type" value="Genomic_DNA"/>
</dbReference>
<dbReference type="AlphaFoldDB" id="A0A1F4U609"/>
<dbReference type="SUPFAM" id="SSF56281">
    <property type="entry name" value="Metallo-hydrolase/oxidoreductase"/>
    <property type="match status" value="1"/>
</dbReference>
<dbReference type="InterPro" id="IPR001279">
    <property type="entry name" value="Metallo-B-lactamas"/>
</dbReference>
<gene>
    <name evidence="8" type="ORF">A2438_03985</name>
</gene>
<dbReference type="InterPro" id="IPR004477">
    <property type="entry name" value="ComEC_N"/>
</dbReference>
<keyword evidence="4 6" id="KW-1133">Transmembrane helix</keyword>
<evidence type="ECO:0000259" key="7">
    <source>
        <dbReference type="SMART" id="SM00849"/>
    </source>
</evidence>
<dbReference type="NCBIfam" id="TIGR00360">
    <property type="entry name" value="ComEC_N-term"/>
    <property type="match status" value="1"/>
</dbReference>
<dbReference type="InterPro" id="IPR036866">
    <property type="entry name" value="RibonucZ/Hydroxyglut_hydro"/>
</dbReference>
<keyword evidence="5 6" id="KW-0472">Membrane</keyword>
<protein>
    <submittedName>
        <fullName evidence="8">DNA internalization-related competence protein ComEC/Rec2</fullName>
    </submittedName>
</protein>
<name>A0A1F4U609_UNCSA</name>
<feature type="transmembrane region" description="Helical" evidence="6">
    <location>
        <begin position="116"/>
        <end position="134"/>
    </location>
</feature>
<evidence type="ECO:0000256" key="5">
    <source>
        <dbReference type="ARBA" id="ARBA00023136"/>
    </source>
</evidence>
<dbReference type="SMART" id="SM00849">
    <property type="entry name" value="Lactamase_B"/>
    <property type="match status" value="1"/>
</dbReference>
<comment type="caution">
    <text evidence="8">The sequence shown here is derived from an EMBL/GenBank/DDBJ whole genome shotgun (WGS) entry which is preliminary data.</text>
</comment>
<dbReference type="Gene3D" id="3.60.15.10">
    <property type="entry name" value="Ribonuclease Z/Hydroxyacylglutathione hydrolase-like"/>
    <property type="match status" value="1"/>
</dbReference>
<dbReference type="Proteomes" id="UP000179242">
    <property type="component" value="Unassembled WGS sequence"/>
</dbReference>
<evidence type="ECO:0000256" key="2">
    <source>
        <dbReference type="ARBA" id="ARBA00022475"/>
    </source>
</evidence>
<dbReference type="PANTHER" id="PTHR30619">
    <property type="entry name" value="DNA INTERNALIZATION/COMPETENCE PROTEIN COMEC/REC2"/>
    <property type="match status" value="1"/>
</dbReference>
<dbReference type="InterPro" id="IPR052159">
    <property type="entry name" value="Competence_DNA_uptake"/>
</dbReference>
<organism evidence="8 9">
    <name type="scientific">candidate division WOR-1 bacterium RIFOXYC2_FULL_46_14</name>
    <dbReference type="NCBI Taxonomy" id="1802587"/>
    <lineage>
        <taxon>Bacteria</taxon>
        <taxon>Bacillati</taxon>
        <taxon>Saganbacteria</taxon>
    </lineage>
</organism>
<dbReference type="GO" id="GO:0005886">
    <property type="term" value="C:plasma membrane"/>
    <property type="evidence" value="ECO:0007669"/>
    <property type="project" value="UniProtKB-SubCell"/>
</dbReference>
<dbReference type="Pfam" id="PF00753">
    <property type="entry name" value="Lactamase_B"/>
    <property type="match status" value="1"/>
</dbReference>
<evidence type="ECO:0000256" key="6">
    <source>
        <dbReference type="SAM" id="Phobius"/>
    </source>
</evidence>
<dbReference type="GO" id="GO:0030420">
    <property type="term" value="P:establishment of competence for transformation"/>
    <property type="evidence" value="ECO:0007669"/>
    <property type="project" value="InterPro"/>
</dbReference>
<dbReference type="CDD" id="cd07731">
    <property type="entry name" value="ComA-like_MBL-fold"/>
    <property type="match status" value="1"/>
</dbReference>
<accession>A0A1F4U609</accession>
<dbReference type="PANTHER" id="PTHR30619:SF1">
    <property type="entry name" value="RECOMBINATION PROTEIN 2"/>
    <property type="match status" value="1"/>
</dbReference>
<sequence length="607" mass="67048">MLSFNRPLLIITLLVMLIIILFRPFLAPADELKLKIGWLEAIRDSFTGKITAIMPEDCSGLLNGLLLGKAASKISEETKEDFKKTGTVHLLVVSGMQVSLLIGICQLFFKKFNRWIGFFASSFFSLFFILAVGTDASVVRAGIMAEVALIGKLFNRESDGLTLVAASALPMLIFDPLVLFNLGFQLSFAATAALIWLVPKMQEKVKWPEIVVVSTAPIILSAPIILYNFNQFSPIALFANIILLPWINYLVIFGFLAAVLGFMAMPLAQIFGLGLMVILKLLNILVSFMAGLPFSSVYLPAPHFIFVVFYYIVVIMFFNNMIKISFKKTAAIALLLAVFWVWSAALSPAETGLTAVFLDVGQGDSIFIETPDSKKILIDGGGMFNKQNMGKRVVLPFLRQKGINKLDLVVLTHPHDDHLRGLVSVLNDFAVDAVLDSGQIHTSQSYQKFLKAIDRKKIKYVLARAGQTMEVGKGVWMRVLNPSEPLIDESALNNNSVVIKLTYGQVSFLLMGDAESEAEERMFQEGNLQADLIKIGHHGSRTASSLPFLEAVNPKIAVISCGKENQFKHPHVEVLERLESLGIKCLRTDQKGTITVKTDGKYVIINP</sequence>
<feature type="domain" description="Metallo-beta-lactamase" evidence="7">
    <location>
        <begin position="362"/>
        <end position="563"/>
    </location>
</feature>
<feature type="transmembrane region" description="Helical" evidence="6">
    <location>
        <begin position="235"/>
        <end position="263"/>
    </location>
</feature>
<feature type="transmembrane region" description="Helical" evidence="6">
    <location>
        <begin position="270"/>
        <end position="291"/>
    </location>
</feature>
<keyword evidence="2" id="KW-1003">Cell membrane</keyword>
<dbReference type="InterPro" id="IPR004797">
    <property type="entry name" value="Competence_ComEC/Rec2"/>
</dbReference>
<comment type="subcellular location">
    <subcellularLocation>
        <location evidence="1">Cell membrane</location>
        <topology evidence="1">Multi-pass membrane protein</topology>
    </subcellularLocation>
</comment>
<feature type="transmembrane region" description="Helical" evidence="6">
    <location>
        <begin position="330"/>
        <end position="349"/>
    </location>
</feature>